<organism evidence="1 2">
    <name type="scientific">Kocuria subflava</name>
    <dbReference type="NCBI Taxonomy" id="1736139"/>
    <lineage>
        <taxon>Bacteria</taxon>
        <taxon>Bacillati</taxon>
        <taxon>Actinomycetota</taxon>
        <taxon>Actinomycetes</taxon>
        <taxon>Micrococcales</taxon>
        <taxon>Micrococcaceae</taxon>
        <taxon>Kocuria</taxon>
    </lineage>
</organism>
<dbReference type="GO" id="GO:0006355">
    <property type="term" value="P:regulation of DNA-templated transcription"/>
    <property type="evidence" value="ECO:0007669"/>
    <property type="project" value="InterPro"/>
</dbReference>
<protein>
    <recommendedName>
        <fullName evidence="3">HTH luxR-type domain-containing protein</fullName>
    </recommendedName>
</protein>
<sequence>MTPLSRDLHPSNGHRGPSIFDDVVVPIFAAYNTAGHARRHPSVQPEGHENAEPLFLETSDGRQADDAEEILPTETHWEVLEMLSSGCADDIIAHRLNLDMHTFRGLISEMSNCLGACNRFQLALKAREHGWI</sequence>
<dbReference type="Gene3D" id="1.10.10.10">
    <property type="entry name" value="Winged helix-like DNA-binding domain superfamily/Winged helix DNA-binding domain"/>
    <property type="match status" value="1"/>
</dbReference>
<evidence type="ECO:0000313" key="1">
    <source>
        <dbReference type="EMBL" id="NKE08465.1"/>
    </source>
</evidence>
<name>A0A846TVX5_9MICC</name>
<dbReference type="AlphaFoldDB" id="A0A846TVX5"/>
<dbReference type="GO" id="GO:0003677">
    <property type="term" value="F:DNA binding"/>
    <property type="evidence" value="ECO:0007669"/>
    <property type="project" value="InterPro"/>
</dbReference>
<comment type="caution">
    <text evidence="1">The sequence shown here is derived from an EMBL/GenBank/DDBJ whole genome shotgun (WGS) entry which is preliminary data.</text>
</comment>
<evidence type="ECO:0000313" key="2">
    <source>
        <dbReference type="Proteomes" id="UP000521379"/>
    </source>
</evidence>
<dbReference type="InterPro" id="IPR016032">
    <property type="entry name" value="Sig_transdc_resp-reg_C-effctor"/>
</dbReference>
<accession>A0A846TVX5</accession>
<proteinExistence type="predicted"/>
<dbReference type="InterPro" id="IPR036388">
    <property type="entry name" value="WH-like_DNA-bd_sf"/>
</dbReference>
<dbReference type="RefSeq" id="WP_119932116.1">
    <property type="nucleotide sequence ID" value="NZ_JAAVUN010000001.1"/>
</dbReference>
<keyword evidence="2" id="KW-1185">Reference proteome</keyword>
<dbReference type="Proteomes" id="UP000521379">
    <property type="component" value="Unassembled WGS sequence"/>
</dbReference>
<dbReference type="EMBL" id="JAAVUN010000001">
    <property type="protein sequence ID" value="NKE08465.1"/>
    <property type="molecule type" value="Genomic_DNA"/>
</dbReference>
<gene>
    <name evidence="1" type="ORF">GTW58_00580</name>
</gene>
<dbReference type="SUPFAM" id="SSF46894">
    <property type="entry name" value="C-terminal effector domain of the bipartite response regulators"/>
    <property type="match status" value="1"/>
</dbReference>
<reference evidence="1 2" key="1">
    <citation type="submission" date="2020-02" db="EMBL/GenBank/DDBJ databases">
        <authorList>
            <person name="Sun Q."/>
        </authorList>
    </citation>
    <scope>NUCLEOTIDE SEQUENCE [LARGE SCALE GENOMIC DNA]</scope>
    <source>
        <strain evidence="1 2">YIM 13062</strain>
    </source>
</reference>
<evidence type="ECO:0008006" key="3">
    <source>
        <dbReference type="Google" id="ProtNLM"/>
    </source>
</evidence>